<protein>
    <submittedName>
        <fullName evidence="6">3-demethylubiquinone-9 3-O-methyltransferase</fullName>
    </submittedName>
</protein>
<dbReference type="CDD" id="cd02440">
    <property type="entry name" value="AdoMet_MTases"/>
    <property type="match status" value="1"/>
</dbReference>
<dbReference type="Pfam" id="PF08241">
    <property type="entry name" value="Methyltransf_11"/>
    <property type="match status" value="1"/>
</dbReference>
<sequence>MVVRNPESEYFFADYADSWWDDESELKPLRSFNRCRFEYFDRFIERGWADKRVLDVGCGGGYTTEFLHSRGCRVYGLDVSERLIASARKHAEETGRGIEYTTGSSDALPYPDASFDVITCLDVLEHVQNPAQAVQEIHRVLTPGGIFLYDTINRTFRSQLIMIWLAERILGVIPKGAHVWHDFITPAEMLAYLGSSGFTPLGRPAGISVRNRNKDGSLRMSTTRTLSTIFMGAARR</sequence>
<dbReference type="PANTHER" id="PTHR43464">
    <property type="entry name" value="METHYLTRANSFERASE"/>
    <property type="match status" value="1"/>
</dbReference>
<evidence type="ECO:0000313" key="6">
    <source>
        <dbReference type="EMBL" id="MBJ3809213.1"/>
    </source>
</evidence>
<dbReference type="Proteomes" id="UP000634780">
    <property type="component" value="Unassembled WGS sequence"/>
</dbReference>
<evidence type="ECO:0000256" key="4">
    <source>
        <dbReference type="ARBA" id="ARBA00022691"/>
    </source>
</evidence>
<dbReference type="NCBIfam" id="TIGR01983">
    <property type="entry name" value="UbiG"/>
    <property type="match status" value="1"/>
</dbReference>
<keyword evidence="1" id="KW-0489">Methyltransferase</keyword>
<dbReference type="RefSeq" id="WP_190118681.1">
    <property type="nucleotide sequence ID" value="NZ_BMVR01000012.1"/>
</dbReference>
<dbReference type="Gene3D" id="3.40.50.150">
    <property type="entry name" value="Vaccinia Virus protein VP39"/>
    <property type="match status" value="1"/>
</dbReference>
<dbReference type="InterPro" id="IPR010233">
    <property type="entry name" value="UbiG_MeTrfase"/>
</dbReference>
<accession>A0ABS0X7M9</accession>
<comment type="caution">
    <text evidence="6">The sequence shown here is derived from an EMBL/GenBank/DDBJ whole genome shotgun (WGS) entry which is preliminary data.</text>
</comment>
<dbReference type="InterPro" id="IPR029063">
    <property type="entry name" value="SAM-dependent_MTases_sf"/>
</dbReference>
<reference evidence="6 7" key="1">
    <citation type="submission" date="2020-12" db="EMBL/GenBank/DDBJ databases">
        <title>Streptomyces typhae sp. nov., a novel endophytic actinomycete isolated from the root of cattail pollen (Typha angustifolia L.).</title>
        <authorList>
            <person name="Peng C."/>
            <person name="Liu C."/>
        </authorList>
    </citation>
    <scope>NUCLEOTIDE SEQUENCE [LARGE SCALE GENOMIC DNA]</scope>
    <source>
        <strain evidence="6 7">JCM 4753</strain>
    </source>
</reference>
<keyword evidence="7" id="KW-1185">Reference proteome</keyword>
<evidence type="ECO:0000256" key="1">
    <source>
        <dbReference type="ARBA" id="ARBA00022603"/>
    </source>
</evidence>
<organism evidence="6 7">
    <name type="scientific">Streptomyces flavofungini</name>
    <dbReference type="NCBI Taxonomy" id="68200"/>
    <lineage>
        <taxon>Bacteria</taxon>
        <taxon>Bacillati</taxon>
        <taxon>Actinomycetota</taxon>
        <taxon>Actinomycetes</taxon>
        <taxon>Kitasatosporales</taxon>
        <taxon>Streptomycetaceae</taxon>
        <taxon>Streptomyces</taxon>
    </lineage>
</organism>
<evidence type="ECO:0000256" key="3">
    <source>
        <dbReference type="ARBA" id="ARBA00022688"/>
    </source>
</evidence>
<proteinExistence type="predicted"/>
<dbReference type="PANTHER" id="PTHR43464:SF19">
    <property type="entry name" value="UBIQUINONE BIOSYNTHESIS O-METHYLTRANSFERASE, MITOCHONDRIAL"/>
    <property type="match status" value="1"/>
</dbReference>
<evidence type="ECO:0000259" key="5">
    <source>
        <dbReference type="Pfam" id="PF08241"/>
    </source>
</evidence>
<keyword evidence="3" id="KW-0831">Ubiquinone biosynthesis</keyword>
<dbReference type="InterPro" id="IPR013216">
    <property type="entry name" value="Methyltransf_11"/>
</dbReference>
<feature type="domain" description="Methyltransferase type 11" evidence="5">
    <location>
        <begin position="54"/>
        <end position="148"/>
    </location>
</feature>
<dbReference type="EMBL" id="JAEKOZ010000011">
    <property type="protein sequence ID" value="MBJ3809213.1"/>
    <property type="molecule type" value="Genomic_DNA"/>
</dbReference>
<gene>
    <name evidence="6" type="primary">ubiG</name>
    <name evidence="6" type="ORF">JGB26_19175</name>
</gene>
<evidence type="ECO:0000313" key="7">
    <source>
        <dbReference type="Proteomes" id="UP000634780"/>
    </source>
</evidence>
<keyword evidence="2" id="KW-0808">Transferase</keyword>
<name>A0ABS0X7M9_9ACTN</name>
<dbReference type="SUPFAM" id="SSF53335">
    <property type="entry name" value="S-adenosyl-L-methionine-dependent methyltransferases"/>
    <property type="match status" value="1"/>
</dbReference>
<evidence type="ECO:0000256" key="2">
    <source>
        <dbReference type="ARBA" id="ARBA00022679"/>
    </source>
</evidence>
<keyword evidence="4" id="KW-0949">S-adenosyl-L-methionine</keyword>